<keyword evidence="1" id="KW-0812">Transmembrane</keyword>
<accession>A0ABX1SQT0</accession>
<evidence type="ECO:0000313" key="3">
    <source>
        <dbReference type="Proteomes" id="UP000538955"/>
    </source>
</evidence>
<comment type="caution">
    <text evidence="2">The sequence shown here is derived from an EMBL/GenBank/DDBJ whole genome shotgun (WGS) entry which is preliminary data.</text>
</comment>
<sequence>MITMIGLSLLILISGIGFICSIAYIVIVSIQQEAGYSRELGSGMIWSITFLFVLGVSIFLLMCAPL</sequence>
<dbReference type="Proteomes" id="UP000538955">
    <property type="component" value="Unassembled WGS sequence"/>
</dbReference>
<protein>
    <submittedName>
        <fullName evidence="2">Uncharacterized protein</fullName>
    </submittedName>
</protein>
<keyword evidence="1" id="KW-1133">Transmembrane helix</keyword>
<gene>
    <name evidence="2" type="ORF">HHM24_08010</name>
</gene>
<name>A0ABX1SQT0_STACP</name>
<keyword evidence="1" id="KW-0472">Membrane</keyword>
<dbReference type="RefSeq" id="WP_168993014.1">
    <property type="nucleotide sequence ID" value="NZ_JABBLW010000043.1"/>
</dbReference>
<dbReference type="EMBL" id="JABBMI010000064">
    <property type="protein sequence ID" value="NMK54664.1"/>
    <property type="molecule type" value="Genomic_DNA"/>
</dbReference>
<organism evidence="2 3">
    <name type="scientific">Staphylococcus capitis</name>
    <dbReference type="NCBI Taxonomy" id="29388"/>
    <lineage>
        <taxon>Bacteria</taxon>
        <taxon>Bacillati</taxon>
        <taxon>Bacillota</taxon>
        <taxon>Bacilli</taxon>
        <taxon>Bacillales</taxon>
        <taxon>Staphylococcaceae</taxon>
        <taxon>Staphylococcus</taxon>
    </lineage>
</organism>
<keyword evidence="3" id="KW-1185">Reference proteome</keyword>
<evidence type="ECO:0000256" key="1">
    <source>
        <dbReference type="SAM" id="Phobius"/>
    </source>
</evidence>
<feature type="transmembrane region" description="Helical" evidence="1">
    <location>
        <begin position="7"/>
        <end position="31"/>
    </location>
</feature>
<proteinExistence type="predicted"/>
<reference evidence="2 3" key="1">
    <citation type="submission" date="2020-04" db="EMBL/GenBank/DDBJ databases">
        <title>The Epidemiology and Molecular Characteristics of Linezolid-Resistant Staphylococcus capitis in Huashan Hospital, Shanghai.</title>
        <authorList>
            <person name="Ding L."/>
            <person name="Li P."/>
            <person name="Yang Y."/>
            <person name="Lin D."/>
            <person name="Xu X."/>
        </authorList>
    </citation>
    <scope>NUCLEOTIDE SEQUENCE [LARGE SCALE GENOMIC DNA]</scope>
    <source>
        <strain evidence="2 3">17-84</strain>
    </source>
</reference>
<feature type="transmembrane region" description="Helical" evidence="1">
    <location>
        <begin position="43"/>
        <end position="64"/>
    </location>
</feature>
<evidence type="ECO:0000313" key="2">
    <source>
        <dbReference type="EMBL" id="NMK54664.1"/>
    </source>
</evidence>